<evidence type="ECO:0000256" key="4">
    <source>
        <dbReference type="ARBA" id="ARBA00022840"/>
    </source>
</evidence>
<comment type="similarity">
    <text evidence="1 7">Belongs to the class-II aminoacyl-tRNA synthetase family. Type 1 subfamily.</text>
</comment>
<feature type="binding site" evidence="7">
    <location>
        <begin position="221"/>
        <end position="223"/>
    </location>
    <ligand>
        <name>ATP</name>
        <dbReference type="ChEBI" id="CHEBI:30616"/>
    </ligand>
</feature>
<comment type="caution">
    <text evidence="7">Lacks conserved residue(s) required for the propagation of feature annotation.</text>
</comment>
<dbReference type="SUPFAM" id="SSF55261">
    <property type="entry name" value="GAD domain-like"/>
    <property type="match status" value="1"/>
</dbReference>
<evidence type="ECO:0000256" key="2">
    <source>
        <dbReference type="ARBA" id="ARBA00022598"/>
    </source>
</evidence>
<dbReference type="PANTHER" id="PTHR22594:SF5">
    <property type="entry name" value="ASPARTATE--TRNA LIGASE, MITOCHONDRIAL"/>
    <property type="match status" value="1"/>
</dbReference>
<evidence type="ECO:0000256" key="6">
    <source>
        <dbReference type="ARBA" id="ARBA00023146"/>
    </source>
</evidence>
<evidence type="ECO:0000259" key="8">
    <source>
        <dbReference type="PROSITE" id="PS50862"/>
    </source>
</evidence>
<dbReference type="HAMAP" id="MF_00044">
    <property type="entry name" value="Asp_tRNA_synth_type1"/>
    <property type="match status" value="1"/>
</dbReference>
<dbReference type="InterPro" id="IPR047090">
    <property type="entry name" value="AspRS_core"/>
</dbReference>
<dbReference type="Gene3D" id="3.30.1360.30">
    <property type="entry name" value="GAD-like domain"/>
    <property type="match status" value="1"/>
</dbReference>
<dbReference type="InterPro" id="IPR047089">
    <property type="entry name" value="Asp-tRNA-ligase_1_N"/>
</dbReference>
<feature type="site" description="Important for tRNA non-discrimination" evidence="7">
    <location>
        <position position="83"/>
    </location>
</feature>
<dbReference type="InterPro" id="IPR004364">
    <property type="entry name" value="Aa-tRNA-synt_II"/>
</dbReference>
<dbReference type="SUPFAM" id="SSF50249">
    <property type="entry name" value="Nucleic acid-binding proteins"/>
    <property type="match status" value="1"/>
</dbReference>
<protein>
    <recommendedName>
        <fullName evidence="7">Aspartate--tRNA(Asp/Asn) ligase</fullName>
        <ecNumber evidence="7">6.1.1.23</ecNumber>
    </recommendedName>
    <alternativeName>
        <fullName evidence="7">Aspartyl-tRNA synthetase</fullName>
        <shortName evidence="7">AspRS</shortName>
    </alternativeName>
    <alternativeName>
        <fullName evidence="7">Non-discriminating aspartyl-tRNA synthetase</fullName>
        <shortName evidence="7">ND-AspRS</shortName>
    </alternativeName>
</protein>
<dbReference type="GO" id="GO:0005737">
    <property type="term" value="C:cytoplasm"/>
    <property type="evidence" value="ECO:0007669"/>
    <property type="project" value="UniProtKB-SubCell"/>
</dbReference>
<dbReference type="Proteomes" id="UP000198704">
    <property type="component" value="Unassembled WGS sequence"/>
</dbReference>
<dbReference type="Pfam" id="PF01336">
    <property type="entry name" value="tRNA_anti-codon"/>
    <property type="match status" value="1"/>
</dbReference>
<evidence type="ECO:0000256" key="5">
    <source>
        <dbReference type="ARBA" id="ARBA00022917"/>
    </source>
</evidence>
<dbReference type="InterPro" id="IPR029351">
    <property type="entry name" value="GAD_dom"/>
</dbReference>
<dbReference type="PROSITE" id="PS50862">
    <property type="entry name" value="AA_TRNA_LIGASE_II"/>
    <property type="match status" value="1"/>
</dbReference>
<keyword evidence="4 7" id="KW-0067">ATP-binding</keyword>
<dbReference type="GO" id="GO:0004815">
    <property type="term" value="F:aspartate-tRNA ligase activity"/>
    <property type="evidence" value="ECO:0007669"/>
    <property type="project" value="UniProtKB-UniRule"/>
</dbReference>
<comment type="subcellular location">
    <subcellularLocation>
        <location evidence="7">Cytoplasm</location>
    </subcellularLocation>
</comment>
<dbReference type="NCBIfam" id="TIGR00459">
    <property type="entry name" value="aspS_bact"/>
    <property type="match status" value="1"/>
</dbReference>
<dbReference type="STRING" id="582672.SAMN05216360_102284"/>
<dbReference type="EC" id="6.1.1.23" evidence="7"/>
<feature type="binding site" evidence="7">
    <location>
        <position position="513"/>
    </location>
    <ligand>
        <name>L-aspartate</name>
        <dbReference type="ChEBI" id="CHEBI:29991"/>
    </ligand>
</feature>
<dbReference type="PRINTS" id="PR01042">
    <property type="entry name" value="TRNASYNTHASP"/>
</dbReference>
<keyword evidence="10" id="KW-1185">Reference proteome</keyword>
<dbReference type="InterPro" id="IPR004115">
    <property type="entry name" value="GAD-like_sf"/>
</dbReference>
<feature type="binding site" evidence="7">
    <location>
        <position position="175"/>
    </location>
    <ligand>
        <name>L-aspartate</name>
        <dbReference type="ChEBI" id="CHEBI:29991"/>
    </ligand>
</feature>
<evidence type="ECO:0000313" key="9">
    <source>
        <dbReference type="EMBL" id="SDM50575.1"/>
    </source>
</evidence>
<dbReference type="AlphaFoldDB" id="A0A1G9TTM4"/>
<dbReference type="CDD" id="cd04317">
    <property type="entry name" value="EcAspRS_like_N"/>
    <property type="match status" value="1"/>
</dbReference>
<dbReference type="Pfam" id="PF00152">
    <property type="entry name" value="tRNA-synt_2"/>
    <property type="match status" value="1"/>
</dbReference>
<dbReference type="Pfam" id="PF02938">
    <property type="entry name" value="GAD"/>
    <property type="match status" value="1"/>
</dbReference>
<keyword evidence="3 7" id="KW-0547">Nucleotide-binding</keyword>
<comment type="subunit">
    <text evidence="7">Homodimer.</text>
</comment>
<dbReference type="GO" id="GO:0005524">
    <property type="term" value="F:ATP binding"/>
    <property type="evidence" value="ECO:0007669"/>
    <property type="project" value="UniProtKB-UniRule"/>
</dbReference>
<comment type="catalytic activity">
    <reaction evidence="7">
        <text>tRNA(Asx) + L-aspartate + ATP = L-aspartyl-tRNA(Asx) + AMP + diphosphate</text>
        <dbReference type="Rhea" id="RHEA:18349"/>
        <dbReference type="Rhea" id="RHEA-COMP:9710"/>
        <dbReference type="Rhea" id="RHEA-COMP:9711"/>
        <dbReference type="ChEBI" id="CHEBI:29991"/>
        <dbReference type="ChEBI" id="CHEBI:30616"/>
        <dbReference type="ChEBI" id="CHEBI:33019"/>
        <dbReference type="ChEBI" id="CHEBI:78442"/>
        <dbReference type="ChEBI" id="CHEBI:78516"/>
        <dbReference type="ChEBI" id="CHEBI:456215"/>
        <dbReference type="EC" id="6.1.1.23"/>
    </reaction>
</comment>
<dbReference type="GO" id="GO:0003676">
    <property type="term" value="F:nucleic acid binding"/>
    <property type="evidence" value="ECO:0007669"/>
    <property type="project" value="InterPro"/>
</dbReference>
<dbReference type="SUPFAM" id="SSF55681">
    <property type="entry name" value="Class II aaRS and biotin synthetases"/>
    <property type="match status" value="1"/>
</dbReference>
<proteinExistence type="inferred from homology"/>
<feature type="binding site" evidence="7">
    <location>
        <position position="221"/>
    </location>
    <ligand>
        <name>L-aspartate</name>
        <dbReference type="ChEBI" id="CHEBI:29991"/>
    </ligand>
</feature>
<dbReference type="InterPro" id="IPR004524">
    <property type="entry name" value="Asp-tRNA-ligase_1"/>
</dbReference>
<feature type="domain" description="Aminoacyl-transfer RNA synthetases class-II family profile" evidence="8">
    <location>
        <begin position="148"/>
        <end position="579"/>
    </location>
</feature>
<feature type="binding site" evidence="7">
    <location>
        <begin position="558"/>
        <end position="561"/>
    </location>
    <ligand>
        <name>ATP</name>
        <dbReference type="ChEBI" id="CHEBI:30616"/>
    </ligand>
</feature>
<comment type="function">
    <text evidence="7">Aspartyl-tRNA synthetase with relaxed tRNA specificity since it is able to aspartylate not only its cognate tRNA(Asp) but also tRNA(Asn). Reaction proceeds in two steps: L-aspartate is first activated by ATP to form Asp-AMP and then transferred to the acceptor end of tRNA(Asp/Asn).</text>
</comment>
<dbReference type="PANTHER" id="PTHR22594">
    <property type="entry name" value="ASPARTYL/LYSYL-TRNA SYNTHETASE"/>
    <property type="match status" value="1"/>
</dbReference>
<dbReference type="InterPro" id="IPR006195">
    <property type="entry name" value="aa-tRNA-synth_II"/>
</dbReference>
<dbReference type="InterPro" id="IPR002312">
    <property type="entry name" value="Asp/Asn-tRNA-synth_IIb"/>
</dbReference>
<dbReference type="GO" id="GO:0050560">
    <property type="term" value="F:aspartate-tRNA(Asn) ligase activity"/>
    <property type="evidence" value="ECO:0007669"/>
    <property type="project" value="UniProtKB-EC"/>
</dbReference>
<dbReference type="GO" id="GO:0006422">
    <property type="term" value="P:aspartyl-tRNA aminoacylation"/>
    <property type="evidence" value="ECO:0007669"/>
    <property type="project" value="UniProtKB-UniRule"/>
</dbReference>
<evidence type="ECO:0000313" key="10">
    <source>
        <dbReference type="Proteomes" id="UP000198704"/>
    </source>
</evidence>
<dbReference type="NCBIfam" id="NF001750">
    <property type="entry name" value="PRK00476.1"/>
    <property type="match status" value="1"/>
</dbReference>
<keyword evidence="2 7" id="KW-0436">Ligase</keyword>
<dbReference type="OrthoDB" id="9802326at2"/>
<reference evidence="10" key="1">
    <citation type="submission" date="2016-10" db="EMBL/GenBank/DDBJ databases">
        <authorList>
            <person name="Varghese N."/>
            <person name="Submissions S."/>
        </authorList>
    </citation>
    <scope>NUCLEOTIDE SEQUENCE [LARGE SCALE GENOMIC DNA]</scope>
    <source>
        <strain evidence="10">BL47</strain>
    </source>
</reference>
<keyword evidence="5 7" id="KW-0648">Protein biosynthesis</keyword>
<dbReference type="InterPro" id="IPR004365">
    <property type="entry name" value="NA-bd_OB_tRNA"/>
</dbReference>
<dbReference type="EMBL" id="FNHS01000002">
    <property type="protein sequence ID" value="SDM50575.1"/>
    <property type="molecule type" value="Genomic_DNA"/>
</dbReference>
<evidence type="ECO:0000256" key="7">
    <source>
        <dbReference type="HAMAP-Rule" id="MF_00044"/>
    </source>
</evidence>
<sequence length="614" mass="68399">MHRYRSHTCGALRPSDVGQSVRLSGWCHRIRDHGGVLFIDLRDHYGLTQCVVDSDSPAFKAAEVVRSEWVVRIDGRVRTRPAGTENPELPTGAVEVYIDDLEVLGPAGELPLPVFGDLEYPEETRLRYRFLDLRREKLHANIMKRGAIIDSLRRRMREGGFFEFQTPILTASSPEGARDYLVPSRVHPGKFYALPQAPQQFKQLTMIAGFDRYFQIAPCFRDEDARADRSPGEFYQLDIEMSFVTQEDVFQAVEPVLRGVFEEFAAGKRVTKEFPRITYADSMLKYGVDKPDLRNPLIIADVTDLFAREDVAFKAFKGVIASGGVVRAIPATGAAAQSRSFFDRLNDWARSEGAPGLGYVVFEEENGQLSGKGPIAKFIPAEVQALIAERAGAKAGDAVFFSAGVEGKAAGLAGKARIRIGDELGLCDKDQYAFCWITDFPMYEWSEEEKRIDFSHNPFSMPNIDREEFLALDLEALASEDENGANTKKILGIKAFQYDIVCNGIELSSGAIRNHRPDVMEKAFAIAGYGREVLEEKFGGMLNALRMGAPPHGGIAPGVDRIVMLLCDEPNIREVVLFPMNQRAEDLMMGAPAEATPKQLRELHIRLNLPEKKA</sequence>
<feature type="site" description="Important for tRNA non-discrimination" evidence="7">
    <location>
        <position position="33"/>
    </location>
</feature>
<accession>A0A1G9TTM4</accession>
<gene>
    <name evidence="7" type="primary">aspS</name>
    <name evidence="9" type="ORF">SAMN05216360_102284</name>
</gene>
<dbReference type="Gene3D" id="3.30.930.10">
    <property type="entry name" value="Bira Bifunctional Protein, Domain 2"/>
    <property type="match status" value="1"/>
</dbReference>
<keyword evidence="6 7" id="KW-0030">Aminoacyl-tRNA synthetase</keyword>
<name>A0A1G9TTM4_9HYPH</name>
<evidence type="ECO:0000256" key="3">
    <source>
        <dbReference type="ARBA" id="ARBA00022741"/>
    </source>
</evidence>
<feature type="region of interest" description="Aspartate" evidence="7">
    <location>
        <begin position="199"/>
        <end position="202"/>
    </location>
</feature>
<organism evidence="9 10">
    <name type="scientific">Methylobacterium phyllostachyos</name>
    <dbReference type="NCBI Taxonomy" id="582672"/>
    <lineage>
        <taxon>Bacteria</taxon>
        <taxon>Pseudomonadati</taxon>
        <taxon>Pseudomonadota</taxon>
        <taxon>Alphaproteobacteria</taxon>
        <taxon>Hyphomicrobiales</taxon>
        <taxon>Methylobacteriaceae</taxon>
        <taxon>Methylobacterium</taxon>
    </lineage>
</organism>
<feature type="binding site" evidence="7">
    <location>
        <position position="456"/>
    </location>
    <ligand>
        <name>L-aspartate</name>
        <dbReference type="ChEBI" id="CHEBI:29991"/>
    </ligand>
</feature>
<dbReference type="RefSeq" id="WP_091713534.1">
    <property type="nucleotide sequence ID" value="NZ_FNHS01000002.1"/>
</dbReference>
<dbReference type="Gene3D" id="2.40.50.140">
    <property type="entry name" value="Nucleic acid-binding proteins"/>
    <property type="match status" value="1"/>
</dbReference>
<keyword evidence="7" id="KW-0963">Cytoplasm</keyword>
<evidence type="ECO:0000256" key="1">
    <source>
        <dbReference type="ARBA" id="ARBA00006303"/>
    </source>
</evidence>
<dbReference type="InterPro" id="IPR045864">
    <property type="entry name" value="aa-tRNA-synth_II/BPL/LPL"/>
</dbReference>
<feature type="binding site" evidence="7">
    <location>
        <position position="506"/>
    </location>
    <ligand>
        <name>ATP</name>
        <dbReference type="ChEBI" id="CHEBI:30616"/>
    </ligand>
</feature>
<dbReference type="CDD" id="cd00777">
    <property type="entry name" value="AspRS_core"/>
    <property type="match status" value="1"/>
</dbReference>
<dbReference type="InterPro" id="IPR012340">
    <property type="entry name" value="NA-bd_OB-fold"/>
</dbReference>